<name>A0A6A6VW97_9PEZI</name>
<protein>
    <recommendedName>
        <fullName evidence="4">Actin-like ATPase domain-containing protein</fullName>
    </recommendedName>
</protein>
<organism evidence="2 3">
    <name type="scientific">Pseudovirgaria hyperparasitica</name>
    <dbReference type="NCBI Taxonomy" id="470096"/>
    <lineage>
        <taxon>Eukaryota</taxon>
        <taxon>Fungi</taxon>
        <taxon>Dikarya</taxon>
        <taxon>Ascomycota</taxon>
        <taxon>Pezizomycotina</taxon>
        <taxon>Dothideomycetes</taxon>
        <taxon>Dothideomycetes incertae sedis</taxon>
        <taxon>Acrospermales</taxon>
        <taxon>Acrospermaceae</taxon>
        <taxon>Pseudovirgaria</taxon>
    </lineage>
</organism>
<sequence length="345" mass="37589">MRICYHSLLLSSVLGGGLAAMDFDTGLGISLSSGYATISARLRDGAYLDIAKIEGSERYKTYMLGQNEEPTGDIISSKYCLFSQQICQKYWPLKRVTKPQSALAPIIQALVAAAGSTLDSSINSIAVSASDLKTINHEVALRDVQAALSKVRVFNWKRLDHVAHQLVPALDLQGRCSDPYILPEDPRYHADPAQVILTLDYTRQSLAAAFWDEECGVLSQRSALHTPELGHDGLESCRRNEKDVKVCNEGFKTALLQMLGKPDSNDTIGAVLVIGEYANDDGMLALLRSTLKERFSNGGSIDLALIRELATEAAYAGSRASAWAEWGAKSATRGEEEHVAARELK</sequence>
<dbReference type="OrthoDB" id="3643156at2759"/>
<dbReference type="RefSeq" id="XP_033597313.1">
    <property type="nucleotide sequence ID" value="XM_033748465.1"/>
</dbReference>
<reference evidence="2" key="1">
    <citation type="journal article" date="2020" name="Stud. Mycol.">
        <title>101 Dothideomycetes genomes: a test case for predicting lifestyles and emergence of pathogens.</title>
        <authorList>
            <person name="Haridas S."/>
            <person name="Albert R."/>
            <person name="Binder M."/>
            <person name="Bloem J."/>
            <person name="Labutti K."/>
            <person name="Salamov A."/>
            <person name="Andreopoulos B."/>
            <person name="Baker S."/>
            <person name="Barry K."/>
            <person name="Bills G."/>
            <person name="Bluhm B."/>
            <person name="Cannon C."/>
            <person name="Castanera R."/>
            <person name="Culley D."/>
            <person name="Daum C."/>
            <person name="Ezra D."/>
            <person name="Gonzalez J."/>
            <person name="Henrissat B."/>
            <person name="Kuo A."/>
            <person name="Liang C."/>
            <person name="Lipzen A."/>
            <person name="Lutzoni F."/>
            <person name="Magnuson J."/>
            <person name="Mondo S."/>
            <person name="Nolan M."/>
            <person name="Ohm R."/>
            <person name="Pangilinan J."/>
            <person name="Park H.-J."/>
            <person name="Ramirez L."/>
            <person name="Alfaro M."/>
            <person name="Sun H."/>
            <person name="Tritt A."/>
            <person name="Yoshinaga Y."/>
            <person name="Zwiers L.-H."/>
            <person name="Turgeon B."/>
            <person name="Goodwin S."/>
            <person name="Spatafora J."/>
            <person name="Crous P."/>
            <person name="Grigoriev I."/>
        </authorList>
    </citation>
    <scope>NUCLEOTIDE SEQUENCE</scope>
    <source>
        <strain evidence="2">CBS 121739</strain>
    </source>
</reference>
<dbReference type="AlphaFoldDB" id="A0A6A6VW97"/>
<proteinExistence type="predicted"/>
<dbReference type="EMBL" id="ML996579">
    <property type="protein sequence ID" value="KAF2754862.1"/>
    <property type="molecule type" value="Genomic_DNA"/>
</dbReference>
<accession>A0A6A6VW97</accession>
<feature type="signal peptide" evidence="1">
    <location>
        <begin position="1"/>
        <end position="19"/>
    </location>
</feature>
<keyword evidence="1" id="KW-0732">Signal</keyword>
<dbReference type="Proteomes" id="UP000799437">
    <property type="component" value="Unassembled WGS sequence"/>
</dbReference>
<gene>
    <name evidence="2" type="ORF">EJ05DRAFT_513779</name>
</gene>
<evidence type="ECO:0000256" key="1">
    <source>
        <dbReference type="SAM" id="SignalP"/>
    </source>
</evidence>
<keyword evidence="3" id="KW-1185">Reference proteome</keyword>
<evidence type="ECO:0000313" key="2">
    <source>
        <dbReference type="EMBL" id="KAF2754862.1"/>
    </source>
</evidence>
<evidence type="ECO:0008006" key="4">
    <source>
        <dbReference type="Google" id="ProtNLM"/>
    </source>
</evidence>
<evidence type="ECO:0000313" key="3">
    <source>
        <dbReference type="Proteomes" id="UP000799437"/>
    </source>
</evidence>
<dbReference type="GeneID" id="54489519"/>
<feature type="chain" id="PRO_5025363467" description="Actin-like ATPase domain-containing protein" evidence="1">
    <location>
        <begin position="20"/>
        <end position="345"/>
    </location>
</feature>